<dbReference type="WBParaSite" id="L893_g14497.t1">
    <property type="protein sequence ID" value="L893_g14497.t1"/>
    <property type="gene ID" value="L893_g14497"/>
</dbReference>
<reference evidence="2" key="1">
    <citation type="submission" date="2016-11" db="UniProtKB">
        <authorList>
            <consortium name="WormBaseParasite"/>
        </authorList>
    </citation>
    <scope>IDENTIFICATION</scope>
</reference>
<dbReference type="InterPro" id="IPR012877">
    <property type="entry name" value="Dhs-27"/>
</dbReference>
<evidence type="ECO:0000313" key="2">
    <source>
        <dbReference type="WBParaSite" id="L893_g14497.t1"/>
    </source>
</evidence>
<dbReference type="InterPro" id="IPR052961">
    <property type="entry name" value="Oxido-Kinase-like_Enzymes"/>
</dbReference>
<name>A0A1I7YAU6_9BILA</name>
<dbReference type="PANTHER" id="PTHR23020:SF41">
    <property type="entry name" value="AMINOGLYCOSIDE PHOSPHOTRANSFERASE DOMAIN-CONTAINING PROTEIN"/>
    <property type="match status" value="1"/>
</dbReference>
<dbReference type="Pfam" id="PF07914">
    <property type="entry name" value="DUF1679"/>
    <property type="match status" value="1"/>
</dbReference>
<dbReference type="PANTHER" id="PTHR23020">
    <property type="entry name" value="UNCHARACTERIZED NUCLEAR HORMONE RECEPTOR-RELATED"/>
    <property type="match status" value="1"/>
</dbReference>
<evidence type="ECO:0000313" key="1">
    <source>
        <dbReference type="Proteomes" id="UP000095287"/>
    </source>
</evidence>
<proteinExistence type="predicted"/>
<dbReference type="Proteomes" id="UP000095287">
    <property type="component" value="Unplaced"/>
</dbReference>
<organism evidence="1 2">
    <name type="scientific">Steinernema glaseri</name>
    <dbReference type="NCBI Taxonomy" id="37863"/>
    <lineage>
        <taxon>Eukaryota</taxon>
        <taxon>Metazoa</taxon>
        <taxon>Ecdysozoa</taxon>
        <taxon>Nematoda</taxon>
        <taxon>Chromadorea</taxon>
        <taxon>Rhabditida</taxon>
        <taxon>Tylenchina</taxon>
        <taxon>Panagrolaimomorpha</taxon>
        <taxon>Strongyloidoidea</taxon>
        <taxon>Steinernematidae</taxon>
        <taxon>Steinernema</taxon>
    </lineage>
</organism>
<keyword evidence="1" id="KW-1185">Reference proteome</keyword>
<protein>
    <submittedName>
        <fullName evidence="2">Protein kinase domain-containing protein</fullName>
    </submittedName>
</protein>
<dbReference type="AlphaFoldDB" id="A0A1I7YAU6"/>
<sequence length="137" mass="15262">MASGDVLLAGSSVTLGQLMAILDRNDKTYTLVLKVAEPQKLQADESDEQLNVKLDMIASAHNREVAFYEFVRENAIENLSLVKYYHGTEMNVNEKKQGIIVMEDLTGRMMGEYQLGRGVGVDAVSYSILCVTHMQVF</sequence>
<accession>A0A1I7YAU6</accession>